<evidence type="ECO:0000256" key="8">
    <source>
        <dbReference type="ARBA" id="ARBA00022777"/>
    </source>
</evidence>
<evidence type="ECO:0000256" key="7">
    <source>
        <dbReference type="ARBA" id="ARBA00022741"/>
    </source>
</evidence>
<dbReference type="CDD" id="cd16916">
    <property type="entry name" value="HATPase_CheA-like"/>
    <property type="match status" value="1"/>
</dbReference>
<organism evidence="16 17">
    <name type="scientific">Noviherbaspirillum galbum</name>
    <dbReference type="NCBI Taxonomy" id="2709383"/>
    <lineage>
        <taxon>Bacteria</taxon>
        <taxon>Pseudomonadati</taxon>
        <taxon>Pseudomonadota</taxon>
        <taxon>Betaproteobacteria</taxon>
        <taxon>Burkholderiales</taxon>
        <taxon>Oxalobacteraceae</taxon>
        <taxon>Noviherbaspirillum</taxon>
    </lineage>
</organism>
<dbReference type="SMART" id="SM00073">
    <property type="entry name" value="HPT"/>
    <property type="match status" value="1"/>
</dbReference>
<evidence type="ECO:0000256" key="12">
    <source>
        <dbReference type="PROSITE-ProRule" id="PRU00110"/>
    </source>
</evidence>
<dbReference type="SUPFAM" id="SSF50341">
    <property type="entry name" value="CheW-like"/>
    <property type="match status" value="1"/>
</dbReference>
<comment type="catalytic activity">
    <reaction evidence="1">
        <text>ATP + protein L-histidine = ADP + protein N-phospho-L-histidine.</text>
        <dbReference type="EC" id="2.7.13.3"/>
    </reaction>
</comment>
<dbReference type="EMBL" id="JAAIVB010000048">
    <property type="protein sequence ID" value="NEX62321.1"/>
    <property type="molecule type" value="Genomic_DNA"/>
</dbReference>
<gene>
    <name evidence="16" type="ORF">G3574_14625</name>
</gene>
<keyword evidence="10" id="KW-0902">Two-component regulatory system</keyword>
<dbReference type="InterPro" id="IPR002545">
    <property type="entry name" value="CheW-lke_dom"/>
</dbReference>
<evidence type="ECO:0000256" key="4">
    <source>
        <dbReference type="ARBA" id="ARBA00022500"/>
    </source>
</evidence>
<feature type="domain" description="CheW-like" evidence="14">
    <location>
        <begin position="560"/>
        <end position="703"/>
    </location>
</feature>
<evidence type="ECO:0000256" key="2">
    <source>
        <dbReference type="ARBA" id="ARBA00012438"/>
    </source>
</evidence>
<evidence type="ECO:0000256" key="11">
    <source>
        <dbReference type="ARBA" id="ARBA00035100"/>
    </source>
</evidence>
<evidence type="ECO:0000256" key="9">
    <source>
        <dbReference type="ARBA" id="ARBA00022840"/>
    </source>
</evidence>
<dbReference type="PRINTS" id="PR00344">
    <property type="entry name" value="BCTRLSENSOR"/>
</dbReference>
<keyword evidence="6" id="KW-0808">Transferase</keyword>
<reference evidence="16 17" key="1">
    <citation type="submission" date="2020-02" db="EMBL/GenBank/DDBJ databases">
        <authorList>
            <person name="Kim M.K."/>
        </authorList>
    </citation>
    <scope>NUCLEOTIDE SEQUENCE [LARGE SCALE GENOMIC DNA]</scope>
    <source>
        <strain evidence="16 17">17J57-3</strain>
    </source>
</reference>
<dbReference type="Proteomes" id="UP000482155">
    <property type="component" value="Unassembled WGS sequence"/>
</dbReference>
<dbReference type="InterPro" id="IPR036890">
    <property type="entry name" value="HATPase_C_sf"/>
</dbReference>
<protein>
    <recommendedName>
        <fullName evidence="3">Chemotaxis protein CheA</fullName>
        <ecNumber evidence="2">2.7.13.3</ecNumber>
    </recommendedName>
</protein>
<dbReference type="InterPro" id="IPR004105">
    <property type="entry name" value="CheA-like_dim"/>
</dbReference>
<dbReference type="PROSITE" id="PS50851">
    <property type="entry name" value="CHEW"/>
    <property type="match status" value="1"/>
</dbReference>
<feature type="modified residue" description="Phosphohistidine" evidence="12">
    <location>
        <position position="45"/>
    </location>
</feature>
<dbReference type="Gene3D" id="1.20.120.160">
    <property type="entry name" value="HPT domain"/>
    <property type="match status" value="1"/>
</dbReference>
<dbReference type="PANTHER" id="PTHR43395:SF10">
    <property type="entry name" value="CHEMOTAXIS PROTEIN CHEA"/>
    <property type="match status" value="1"/>
</dbReference>
<feature type="domain" description="HPt" evidence="15">
    <location>
        <begin position="1"/>
        <end position="102"/>
    </location>
</feature>
<keyword evidence="9" id="KW-0067">ATP-binding</keyword>
<dbReference type="Gene3D" id="3.30.565.10">
    <property type="entry name" value="Histidine kinase-like ATPase, C-terminal domain"/>
    <property type="match status" value="1"/>
</dbReference>
<dbReference type="CDD" id="cd00088">
    <property type="entry name" value="HPT"/>
    <property type="match status" value="1"/>
</dbReference>
<dbReference type="InterPro" id="IPR037006">
    <property type="entry name" value="CheA-like_homodim_sf"/>
</dbReference>
<keyword evidence="7" id="KW-0547">Nucleotide-binding</keyword>
<dbReference type="PANTHER" id="PTHR43395">
    <property type="entry name" value="SENSOR HISTIDINE KINASE CHEA"/>
    <property type="match status" value="1"/>
</dbReference>
<dbReference type="AlphaFoldDB" id="A0A6B3SNL7"/>
<dbReference type="GO" id="GO:0005524">
    <property type="term" value="F:ATP binding"/>
    <property type="evidence" value="ECO:0007669"/>
    <property type="project" value="UniProtKB-KW"/>
</dbReference>
<comment type="function">
    <text evidence="11">Involved in the transmission of sensory signals from the chemoreceptors to the flagellar motors. CheA is autophosphorylated; it can transfer its phosphate group to either CheB or CheY.</text>
</comment>
<evidence type="ECO:0000256" key="5">
    <source>
        <dbReference type="ARBA" id="ARBA00022553"/>
    </source>
</evidence>
<dbReference type="PROSITE" id="PS50109">
    <property type="entry name" value="HIS_KIN"/>
    <property type="match status" value="1"/>
</dbReference>
<evidence type="ECO:0000256" key="3">
    <source>
        <dbReference type="ARBA" id="ARBA00021495"/>
    </source>
</evidence>
<dbReference type="InterPro" id="IPR005467">
    <property type="entry name" value="His_kinase_dom"/>
</dbReference>
<keyword evidence="4" id="KW-0145">Chemotaxis</keyword>
<evidence type="ECO:0000259" key="13">
    <source>
        <dbReference type="PROSITE" id="PS50109"/>
    </source>
</evidence>
<evidence type="ECO:0000259" key="14">
    <source>
        <dbReference type="PROSITE" id="PS50851"/>
    </source>
</evidence>
<dbReference type="SUPFAM" id="SSF47226">
    <property type="entry name" value="Histidine-containing phosphotransfer domain, HPT domain"/>
    <property type="match status" value="1"/>
</dbReference>
<evidence type="ECO:0000256" key="6">
    <source>
        <dbReference type="ARBA" id="ARBA00022679"/>
    </source>
</evidence>
<dbReference type="GO" id="GO:0000155">
    <property type="term" value="F:phosphorelay sensor kinase activity"/>
    <property type="evidence" value="ECO:0007669"/>
    <property type="project" value="InterPro"/>
</dbReference>
<sequence>MLDQGLQAYILESRELLEEMETALLSLDLKNPNGEHINAIFRAAHTIKGSAGLFGLDFVIGFTHDVETLLDRIRDGSLPLIHEHVELLLVCRDHICQLVDAVEDGQHEAEESLREQEAALTARLHSILGSRNSSLAEPPAPRLDQVKNVNGDPTDGWHISARFGPDVLRNGMDPLSILRYLQKMGTITGVLTLVNGIPDAPSMDPESCYIGLEFGFKSNVSKAEIESAFEFVQDDSEVRILPPQSKISEYLRLIEELPDESARLGDLLIRCGTLTHHELQQALKRQAGNSEAGRLGEILVDDGAVHPNVVEAALSKQEHVRQIKSNENRTLRVDAEKLDNLIDLIGELIIASASVNLTAHRIRSQEVQECGSVLSGLVEKVRERALQLRMVKIGATFSRFQRVVHDVARELGKDITLKISGDDTELDKTLVERITDPLTHLVRNAIDHGIEPTDIRLARGKSARGQVELNAYHESGSIVIEVKDDGGGLDRGKILAKAEERGLIDTDRALSDGEVFNLIFEPGFSTAEKVTNLSGRGVGMDVVKRNISALRGGVDVSSEPGKGTTFKVRLPLTLAIINGFMVEVGSSMFIIPMEMIEECVACDDASDGDFINLRGQILPFVRLRDVFGISESAGRRQSIVVVRYGSTRAGIVVDRLLGEFQTVIKPLAKMFAQVKCISGSTILGSGELALILDVQALIRLVEHASGSSAPARNHAPGEATSAPEI</sequence>
<proteinExistence type="predicted"/>
<dbReference type="SMART" id="SM01231">
    <property type="entry name" value="H-kinase_dim"/>
    <property type="match status" value="1"/>
</dbReference>
<dbReference type="InterPro" id="IPR008207">
    <property type="entry name" value="Sig_transdc_His_kin_Hpt_dom"/>
</dbReference>
<dbReference type="SUPFAM" id="SSF47384">
    <property type="entry name" value="Homodimeric domain of signal transducing histidine kinase"/>
    <property type="match status" value="1"/>
</dbReference>
<dbReference type="GO" id="GO:0005737">
    <property type="term" value="C:cytoplasm"/>
    <property type="evidence" value="ECO:0007669"/>
    <property type="project" value="InterPro"/>
</dbReference>
<keyword evidence="17" id="KW-1185">Reference proteome</keyword>
<dbReference type="SUPFAM" id="SSF160246">
    <property type="entry name" value="EspE N-terminal domain-like"/>
    <property type="match status" value="1"/>
</dbReference>
<keyword evidence="8" id="KW-0418">Kinase</keyword>
<dbReference type="InterPro" id="IPR036641">
    <property type="entry name" value="HPT_dom_sf"/>
</dbReference>
<dbReference type="SUPFAM" id="SSF55874">
    <property type="entry name" value="ATPase domain of HSP90 chaperone/DNA topoisomerase II/histidine kinase"/>
    <property type="match status" value="1"/>
</dbReference>
<keyword evidence="5 12" id="KW-0597">Phosphoprotein</keyword>
<dbReference type="Pfam" id="PF02518">
    <property type="entry name" value="HATPase_c"/>
    <property type="match status" value="1"/>
</dbReference>
<evidence type="ECO:0000259" key="15">
    <source>
        <dbReference type="PROSITE" id="PS50894"/>
    </source>
</evidence>
<dbReference type="InterPro" id="IPR037257">
    <property type="entry name" value="T2SS_E_N_sf"/>
</dbReference>
<dbReference type="SMART" id="SM00387">
    <property type="entry name" value="HATPase_c"/>
    <property type="match status" value="1"/>
</dbReference>
<dbReference type="Pfam" id="PF01584">
    <property type="entry name" value="CheW"/>
    <property type="match status" value="1"/>
</dbReference>
<evidence type="ECO:0000256" key="1">
    <source>
        <dbReference type="ARBA" id="ARBA00000085"/>
    </source>
</evidence>
<dbReference type="InterPro" id="IPR003594">
    <property type="entry name" value="HATPase_dom"/>
</dbReference>
<dbReference type="Gene3D" id="1.10.287.560">
    <property type="entry name" value="Histidine kinase CheA-like, homodimeric domain"/>
    <property type="match status" value="1"/>
</dbReference>
<dbReference type="GO" id="GO:0006935">
    <property type="term" value="P:chemotaxis"/>
    <property type="evidence" value="ECO:0007669"/>
    <property type="project" value="UniProtKB-KW"/>
</dbReference>
<dbReference type="InterPro" id="IPR036061">
    <property type="entry name" value="CheW-like_dom_sf"/>
</dbReference>
<evidence type="ECO:0000256" key="10">
    <source>
        <dbReference type="ARBA" id="ARBA00023012"/>
    </source>
</evidence>
<dbReference type="InterPro" id="IPR036097">
    <property type="entry name" value="HisK_dim/P_sf"/>
</dbReference>
<feature type="domain" description="Histidine kinase" evidence="13">
    <location>
        <begin position="326"/>
        <end position="574"/>
    </location>
</feature>
<dbReference type="FunFam" id="3.30.565.10:FF:000016">
    <property type="entry name" value="Chemotaxis protein CheA, putative"/>
    <property type="match status" value="1"/>
</dbReference>
<dbReference type="SMART" id="SM00260">
    <property type="entry name" value="CheW"/>
    <property type="match status" value="1"/>
</dbReference>
<evidence type="ECO:0000313" key="17">
    <source>
        <dbReference type="Proteomes" id="UP000482155"/>
    </source>
</evidence>
<dbReference type="RefSeq" id="WP_163964432.1">
    <property type="nucleotide sequence ID" value="NZ_JAAIVB010000048.1"/>
</dbReference>
<dbReference type="Gene3D" id="2.30.30.40">
    <property type="entry name" value="SH3 Domains"/>
    <property type="match status" value="1"/>
</dbReference>
<dbReference type="EC" id="2.7.13.3" evidence="2"/>
<comment type="caution">
    <text evidence="16">The sequence shown here is derived from an EMBL/GenBank/DDBJ whole genome shotgun (WGS) entry which is preliminary data.</text>
</comment>
<accession>A0A6B3SNL7</accession>
<dbReference type="PROSITE" id="PS50894">
    <property type="entry name" value="HPT"/>
    <property type="match status" value="1"/>
</dbReference>
<dbReference type="Pfam" id="PF02895">
    <property type="entry name" value="H-kinase_dim"/>
    <property type="match status" value="1"/>
</dbReference>
<dbReference type="InterPro" id="IPR051315">
    <property type="entry name" value="Bact_Chemotaxis_CheA"/>
</dbReference>
<dbReference type="Pfam" id="PF01627">
    <property type="entry name" value="Hpt"/>
    <property type="match status" value="1"/>
</dbReference>
<name>A0A6B3SNL7_9BURK</name>
<dbReference type="InterPro" id="IPR004358">
    <property type="entry name" value="Sig_transdc_His_kin-like_C"/>
</dbReference>
<evidence type="ECO:0000313" key="16">
    <source>
        <dbReference type="EMBL" id="NEX62321.1"/>
    </source>
</evidence>